<dbReference type="Gene3D" id="1.25.40.10">
    <property type="entry name" value="Tetratricopeptide repeat domain"/>
    <property type="match status" value="2"/>
</dbReference>
<proteinExistence type="predicted"/>
<protein>
    <submittedName>
        <fullName evidence="2">Uncharacterized protein</fullName>
    </submittedName>
</protein>
<feature type="compositionally biased region" description="Acidic residues" evidence="1">
    <location>
        <begin position="97"/>
        <end position="112"/>
    </location>
</feature>
<dbReference type="InterPro" id="IPR011990">
    <property type="entry name" value="TPR-like_helical_dom_sf"/>
</dbReference>
<sequence>QSEKLYKAKFKEWNWQKNLPVDTALFMKEKAKRRKREEGKETVFSFGGKVWDDNRIESTAARAKKSKTREDMEIAETPKGVSYKTPKPLVASPFPAIDDEDSDDESTGISDDDSAQDFADARLLSGNKLTLTWRGHSRADLEDMWRRARDYRNAGKIADAEDMFVQVFLGSCHLLGNTNGDTVKVAYNLADLYAESGRMNEAVDMIEKTIQNHMEQWGLLLAMITQCEEHPNLVVQHLKARAELLKLYDKLGTASHHKDAFENALRALKRAWEAYNWEEEKIESLDFMEAALQLVANMLKCGYRTQARRMFLEASEKASTVFGPDDERTVWVLITIGLVYQTHMTWSDAEDWFEEAFAAAMRNKDWGPKDGIVRSLQNALDHHHFSYVSDEGRPFKTIFGVSGIKITPGRLHLE</sequence>
<accession>A0A2J6QH30</accession>
<gene>
    <name evidence="2" type="ORF">NA56DRAFT_565482</name>
</gene>
<dbReference type="EMBL" id="KZ613470">
    <property type="protein sequence ID" value="PMD25575.1"/>
    <property type="molecule type" value="Genomic_DNA"/>
</dbReference>
<reference evidence="2 3" key="1">
    <citation type="submission" date="2016-05" db="EMBL/GenBank/DDBJ databases">
        <title>A degradative enzymes factory behind the ericoid mycorrhizal symbiosis.</title>
        <authorList>
            <consortium name="DOE Joint Genome Institute"/>
            <person name="Martino E."/>
            <person name="Morin E."/>
            <person name="Grelet G."/>
            <person name="Kuo A."/>
            <person name="Kohler A."/>
            <person name="Daghino S."/>
            <person name="Barry K."/>
            <person name="Choi C."/>
            <person name="Cichocki N."/>
            <person name="Clum A."/>
            <person name="Copeland A."/>
            <person name="Hainaut M."/>
            <person name="Haridas S."/>
            <person name="Labutti K."/>
            <person name="Lindquist E."/>
            <person name="Lipzen A."/>
            <person name="Khouja H.-R."/>
            <person name="Murat C."/>
            <person name="Ohm R."/>
            <person name="Olson A."/>
            <person name="Spatafora J."/>
            <person name="Veneault-Fourrey C."/>
            <person name="Henrissat B."/>
            <person name="Grigoriev I."/>
            <person name="Martin F."/>
            <person name="Perotto S."/>
        </authorList>
    </citation>
    <scope>NUCLEOTIDE SEQUENCE [LARGE SCALE GENOMIC DNA]</scope>
    <source>
        <strain evidence="2 3">UAMH 7357</strain>
    </source>
</reference>
<dbReference type="SUPFAM" id="SSF48452">
    <property type="entry name" value="TPR-like"/>
    <property type="match status" value="1"/>
</dbReference>
<evidence type="ECO:0000313" key="3">
    <source>
        <dbReference type="Proteomes" id="UP000235672"/>
    </source>
</evidence>
<organism evidence="2 3">
    <name type="scientific">Hyaloscypha hepaticicola</name>
    <dbReference type="NCBI Taxonomy" id="2082293"/>
    <lineage>
        <taxon>Eukaryota</taxon>
        <taxon>Fungi</taxon>
        <taxon>Dikarya</taxon>
        <taxon>Ascomycota</taxon>
        <taxon>Pezizomycotina</taxon>
        <taxon>Leotiomycetes</taxon>
        <taxon>Helotiales</taxon>
        <taxon>Hyaloscyphaceae</taxon>
        <taxon>Hyaloscypha</taxon>
    </lineage>
</organism>
<dbReference type="OrthoDB" id="5986190at2759"/>
<keyword evidence="3" id="KW-1185">Reference proteome</keyword>
<evidence type="ECO:0000256" key="1">
    <source>
        <dbReference type="SAM" id="MobiDB-lite"/>
    </source>
</evidence>
<name>A0A2J6QH30_9HELO</name>
<dbReference type="STRING" id="1745343.A0A2J6QH30"/>
<feature type="non-terminal residue" evidence="2">
    <location>
        <position position="1"/>
    </location>
</feature>
<dbReference type="Proteomes" id="UP000235672">
    <property type="component" value="Unassembled WGS sequence"/>
</dbReference>
<dbReference type="AlphaFoldDB" id="A0A2J6QH30"/>
<feature type="region of interest" description="Disordered" evidence="1">
    <location>
        <begin position="61"/>
        <end position="112"/>
    </location>
</feature>
<evidence type="ECO:0000313" key="2">
    <source>
        <dbReference type="EMBL" id="PMD25575.1"/>
    </source>
</evidence>